<comment type="caution">
    <text evidence="5">The sequence shown here is derived from an EMBL/GenBank/DDBJ whole genome shotgun (WGS) entry which is preliminary data.</text>
</comment>
<dbReference type="InterPro" id="IPR000683">
    <property type="entry name" value="Gfo/Idh/MocA-like_OxRdtase_N"/>
</dbReference>
<keyword evidence="1" id="KW-0560">Oxidoreductase</keyword>
<reference evidence="5 6" key="2">
    <citation type="submission" date="2019-05" db="EMBL/GenBank/DDBJ databases">
        <title>Glycomyces buryatensis sp. nov.</title>
        <authorList>
            <person name="Nikitina E."/>
        </authorList>
    </citation>
    <scope>NUCLEOTIDE SEQUENCE [LARGE SCALE GENOMIC DNA]</scope>
    <source>
        <strain evidence="5 6">18</strain>
    </source>
</reference>
<dbReference type="SUPFAM" id="SSF55347">
    <property type="entry name" value="Glyceraldehyde-3-phosphate dehydrogenase-like, C-terminal domain"/>
    <property type="match status" value="1"/>
</dbReference>
<proteinExistence type="predicted"/>
<dbReference type="Proteomes" id="UP000308760">
    <property type="component" value="Unassembled WGS sequence"/>
</dbReference>
<dbReference type="InterPro" id="IPR050463">
    <property type="entry name" value="Gfo/Idh/MocA_oxidrdct_glycsds"/>
</dbReference>
<dbReference type="PANTHER" id="PTHR43818">
    <property type="entry name" value="BCDNA.GH03377"/>
    <property type="match status" value="1"/>
</dbReference>
<dbReference type="Pfam" id="PF22725">
    <property type="entry name" value="GFO_IDH_MocA_C3"/>
    <property type="match status" value="1"/>
</dbReference>
<dbReference type="EMBL" id="STGY01000043">
    <property type="protein sequence ID" value="THV41483.1"/>
    <property type="molecule type" value="Genomic_DNA"/>
</dbReference>
<dbReference type="Gene3D" id="3.40.50.720">
    <property type="entry name" value="NAD(P)-binding Rossmann-like Domain"/>
    <property type="match status" value="1"/>
</dbReference>
<dbReference type="PANTHER" id="PTHR43818:SF11">
    <property type="entry name" value="BCDNA.GH03377"/>
    <property type="match status" value="1"/>
</dbReference>
<dbReference type="GO" id="GO:0000166">
    <property type="term" value="F:nucleotide binding"/>
    <property type="evidence" value="ECO:0007669"/>
    <property type="project" value="InterPro"/>
</dbReference>
<dbReference type="OrthoDB" id="9815825at2"/>
<evidence type="ECO:0000259" key="3">
    <source>
        <dbReference type="Pfam" id="PF01408"/>
    </source>
</evidence>
<evidence type="ECO:0000256" key="2">
    <source>
        <dbReference type="SAM" id="SignalP"/>
    </source>
</evidence>
<keyword evidence="2" id="KW-0732">Signal</keyword>
<evidence type="ECO:0000256" key="1">
    <source>
        <dbReference type="ARBA" id="ARBA00023002"/>
    </source>
</evidence>
<feature type="domain" description="GFO/IDH/MocA-like oxidoreductase" evidence="4">
    <location>
        <begin position="160"/>
        <end position="251"/>
    </location>
</feature>
<reference evidence="6" key="1">
    <citation type="submission" date="2019-04" db="EMBL/GenBank/DDBJ databases">
        <title>Nocardioides xinjiangensis sp. nov.</title>
        <authorList>
            <person name="Liu S."/>
        </authorList>
    </citation>
    <scope>NUCLEOTIDE SEQUENCE [LARGE SCALE GENOMIC DNA]</scope>
    <source>
        <strain evidence="6">18</strain>
    </source>
</reference>
<dbReference type="InterPro" id="IPR036291">
    <property type="entry name" value="NAD(P)-bd_dom_sf"/>
</dbReference>
<sequence>MAYQLPRPRRSCTTMKVVIIGAGAAGSQHAAAIATAPGGELTAVADVDPESATRLAAQYNVPAIPVDEAVTGGRGETVALCIPPGDRAELALSALHAGSAVVVEKPAALSIDELERIVAASDQTGLPVAVMHQHRMVLGPVWERLREPLADATATCRTSRRRTLAHYSDRKWRQNAALSGGGVLAHLGVHYLDLACQVLGGQPVAVHGTFAMDHRDLPDIDTRSVLTAEFSSGALLVASATTHAVQTEDHLVVEASGLRLEVRSGTLSIEIDGKETVVPAPPNVGLRAAVYSEVKAALETSATKLPISDVRRCGAVVRILEEVSR</sequence>
<gene>
    <name evidence="5" type="ORF">FAB82_11185</name>
</gene>
<feature type="signal peptide" evidence="2">
    <location>
        <begin position="1"/>
        <end position="30"/>
    </location>
</feature>
<keyword evidence="6" id="KW-1185">Reference proteome</keyword>
<protein>
    <submittedName>
        <fullName evidence="5">Gfo/Idh/MocA family oxidoreductase</fullName>
    </submittedName>
</protein>
<dbReference type="AlphaFoldDB" id="A0A4S8QAG4"/>
<accession>A0A4S8QAG4</accession>
<dbReference type="SUPFAM" id="SSF51735">
    <property type="entry name" value="NAD(P)-binding Rossmann-fold domains"/>
    <property type="match status" value="1"/>
</dbReference>
<organism evidence="5 6">
    <name type="scientific">Glycomyces buryatensis</name>
    <dbReference type="NCBI Taxonomy" id="2570927"/>
    <lineage>
        <taxon>Bacteria</taxon>
        <taxon>Bacillati</taxon>
        <taxon>Actinomycetota</taxon>
        <taxon>Actinomycetes</taxon>
        <taxon>Glycomycetales</taxon>
        <taxon>Glycomycetaceae</taxon>
        <taxon>Glycomyces</taxon>
    </lineage>
</organism>
<dbReference type="Gene3D" id="3.30.360.10">
    <property type="entry name" value="Dihydrodipicolinate Reductase, domain 2"/>
    <property type="match status" value="1"/>
</dbReference>
<feature type="chain" id="PRO_5020742272" evidence="2">
    <location>
        <begin position="31"/>
        <end position="325"/>
    </location>
</feature>
<dbReference type="InterPro" id="IPR055170">
    <property type="entry name" value="GFO_IDH_MocA-like_dom"/>
</dbReference>
<evidence type="ECO:0000313" key="5">
    <source>
        <dbReference type="EMBL" id="THV41483.1"/>
    </source>
</evidence>
<dbReference type="GO" id="GO:0016491">
    <property type="term" value="F:oxidoreductase activity"/>
    <property type="evidence" value="ECO:0007669"/>
    <property type="project" value="UniProtKB-KW"/>
</dbReference>
<evidence type="ECO:0000313" key="6">
    <source>
        <dbReference type="Proteomes" id="UP000308760"/>
    </source>
</evidence>
<feature type="domain" description="Gfo/Idh/MocA-like oxidoreductase N-terminal" evidence="3">
    <location>
        <begin position="15"/>
        <end position="131"/>
    </location>
</feature>
<name>A0A4S8QAG4_9ACTN</name>
<evidence type="ECO:0000259" key="4">
    <source>
        <dbReference type="Pfam" id="PF22725"/>
    </source>
</evidence>
<dbReference type="Pfam" id="PF01408">
    <property type="entry name" value="GFO_IDH_MocA"/>
    <property type="match status" value="1"/>
</dbReference>